<gene>
    <name evidence="3" type="ORF">GEV33_012586</name>
</gene>
<organism evidence="3 4">
    <name type="scientific">Tenebrio molitor</name>
    <name type="common">Yellow mealworm beetle</name>
    <dbReference type="NCBI Taxonomy" id="7067"/>
    <lineage>
        <taxon>Eukaryota</taxon>
        <taxon>Metazoa</taxon>
        <taxon>Ecdysozoa</taxon>
        <taxon>Arthropoda</taxon>
        <taxon>Hexapoda</taxon>
        <taxon>Insecta</taxon>
        <taxon>Pterygota</taxon>
        <taxon>Neoptera</taxon>
        <taxon>Endopterygota</taxon>
        <taxon>Coleoptera</taxon>
        <taxon>Polyphaga</taxon>
        <taxon>Cucujiformia</taxon>
        <taxon>Tenebrionidae</taxon>
        <taxon>Tenebrio</taxon>
    </lineage>
</organism>
<accession>A0A8J6H9A1</accession>
<dbReference type="PROSITE" id="PS50041">
    <property type="entry name" value="C_TYPE_LECTIN_2"/>
    <property type="match status" value="2"/>
</dbReference>
<dbReference type="Proteomes" id="UP000719412">
    <property type="component" value="Unassembled WGS sequence"/>
</dbReference>
<comment type="caution">
    <text evidence="3">The sequence shown here is derived from an EMBL/GenBank/DDBJ whole genome shotgun (WGS) entry which is preliminary data.</text>
</comment>
<dbReference type="InterPro" id="IPR016186">
    <property type="entry name" value="C-type_lectin-like/link_sf"/>
</dbReference>
<keyword evidence="4" id="KW-1185">Reference proteome</keyword>
<evidence type="ECO:0000313" key="3">
    <source>
        <dbReference type="EMBL" id="KAH0810207.1"/>
    </source>
</evidence>
<name>A0A8J6H9A1_TENMO</name>
<reference evidence="3" key="2">
    <citation type="submission" date="2021-08" db="EMBL/GenBank/DDBJ databases">
        <authorList>
            <person name="Eriksson T."/>
        </authorList>
    </citation>
    <scope>NUCLEOTIDE SEQUENCE</scope>
    <source>
        <strain evidence="3">Stoneville</strain>
        <tissue evidence="3">Whole head</tissue>
    </source>
</reference>
<dbReference type="EMBL" id="JABDTM020027652">
    <property type="protein sequence ID" value="KAH0810207.1"/>
    <property type="molecule type" value="Genomic_DNA"/>
</dbReference>
<dbReference type="AlphaFoldDB" id="A0A8J6H9A1"/>
<dbReference type="InterPro" id="IPR001304">
    <property type="entry name" value="C-type_lectin-like"/>
</dbReference>
<proteinExistence type="predicted"/>
<feature type="region of interest" description="Disordered" evidence="1">
    <location>
        <begin position="1"/>
        <end position="30"/>
    </location>
</feature>
<dbReference type="CDD" id="cd00037">
    <property type="entry name" value="CLECT"/>
    <property type="match status" value="2"/>
</dbReference>
<dbReference type="Gene3D" id="3.10.100.10">
    <property type="entry name" value="Mannose-Binding Protein A, subunit A"/>
    <property type="match status" value="2"/>
</dbReference>
<feature type="compositionally biased region" description="Polar residues" evidence="1">
    <location>
        <begin position="1"/>
        <end position="11"/>
    </location>
</feature>
<evidence type="ECO:0000256" key="1">
    <source>
        <dbReference type="SAM" id="MobiDB-lite"/>
    </source>
</evidence>
<dbReference type="InterPro" id="IPR050828">
    <property type="entry name" value="C-type_lectin/matrix_domain"/>
</dbReference>
<dbReference type="PANTHER" id="PTHR45710">
    <property type="entry name" value="C-TYPE LECTIN DOMAIN-CONTAINING PROTEIN 180"/>
    <property type="match status" value="1"/>
</dbReference>
<sequence>MTNMSQTSIVRLSSRDCRPTSPNRRLRTPRGTERTLVNVCTGAIALSRLHWWSPSEETAGGLCNPNCTLGGYRCYQNMQRKPGRQRFEDDARVPSFCGVVGCAVLLCSDHFITNTGLQHNLAGLFILMADRGGDMEVIYSTCTYALLEIARGLKEQRAYILKKLFGIWAPWAKGSRLPKRNFLVDVQKSEELAMLGFGVGDVVGVALLLTVISSVSSSPSTYLCPRKFVPIGKKCYHFSKDLATWHDAHFSCSSLNSSLAIVTRPQQELAVRRYLNRGSDGKHERWLGGRYNEKTGKWVWGENGKPLVFHGFSRMNANDRRWEWHCIVVDPAVQNKWSAKGCFEKERYVCQRSAIGRRKSSGSKCNGSVNDTSRGRCKVGSSAPGFLATFVCPPHMILVGRKCYFFSIDKTSWSNAYWACRDNKTKLAVITTRIQDNILRGFLEASFAAEKHERWIGGIYDWKQKKWKWAMSGRSIKYKNFANPDWVAGQNNTHHCITLDPELKHLWNSRNRLEDKHYICQAKSRSVVKYDKPLKPKATVVIKVAEDDSKGKFKKTVATTASPSHYNNEVTDKYIYN</sequence>
<protein>
    <recommendedName>
        <fullName evidence="2">C-type lectin domain-containing protein</fullName>
    </recommendedName>
</protein>
<dbReference type="SMART" id="SM00034">
    <property type="entry name" value="CLECT"/>
    <property type="match status" value="2"/>
</dbReference>
<dbReference type="PANTHER" id="PTHR45710:SF26">
    <property type="entry name" value="RH26557P"/>
    <property type="match status" value="1"/>
</dbReference>
<dbReference type="InterPro" id="IPR016187">
    <property type="entry name" value="CTDL_fold"/>
</dbReference>
<evidence type="ECO:0000313" key="4">
    <source>
        <dbReference type="Proteomes" id="UP000719412"/>
    </source>
</evidence>
<reference evidence="3" key="1">
    <citation type="journal article" date="2020" name="J Insects Food Feed">
        <title>The yellow mealworm (Tenebrio molitor) genome: a resource for the emerging insects as food and feed industry.</title>
        <authorList>
            <person name="Eriksson T."/>
            <person name="Andere A."/>
            <person name="Kelstrup H."/>
            <person name="Emery V."/>
            <person name="Picard C."/>
        </authorList>
    </citation>
    <scope>NUCLEOTIDE SEQUENCE</scope>
    <source>
        <strain evidence="3">Stoneville</strain>
        <tissue evidence="3">Whole head</tissue>
    </source>
</reference>
<dbReference type="Pfam" id="PF00059">
    <property type="entry name" value="Lectin_C"/>
    <property type="match status" value="2"/>
</dbReference>
<dbReference type="SUPFAM" id="SSF56436">
    <property type="entry name" value="C-type lectin-like"/>
    <property type="match status" value="2"/>
</dbReference>
<feature type="domain" description="C-type lectin" evidence="2">
    <location>
        <begin position="399"/>
        <end position="521"/>
    </location>
</feature>
<feature type="domain" description="C-type lectin" evidence="2">
    <location>
        <begin position="231"/>
        <end position="351"/>
    </location>
</feature>
<evidence type="ECO:0000259" key="2">
    <source>
        <dbReference type="PROSITE" id="PS50041"/>
    </source>
</evidence>